<name>A0A840NC31_9BRAD</name>
<evidence type="ECO:0000313" key="1">
    <source>
        <dbReference type="EMBL" id="MBB5055211.1"/>
    </source>
</evidence>
<dbReference type="EMBL" id="JACHIJ010000013">
    <property type="protein sequence ID" value="MBB5055211.1"/>
    <property type="molecule type" value="Genomic_DNA"/>
</dbReference>
<accession>A0A840NC31</accession>
<protein>
    <submittedName>
        <fullName evidence="1">Uncharacterized protein</fullName>
    </submittedName>
</protein>
<reference evidence="1 2" key="1">
    <citation type="submission" date="2020-08" db="EMBL/GenBank/DDBJ databases">
        <title>Genomic Encyclopedia of Type Strains, Phase IV (KMG-IV): sequencing the most valuable type-strain genomes for metagenomic binning, comparative biology and taxonomic classification.</title>
        <authorList>
            <person name="Goeker M."/>
        </authorList>
    </citation>
    <scope>NUCLEOTIDE SEQUENCE [LARGE SCALE GENOMIC DNA]</scope>
    <source>
        <strain evidence="1 2">DSM 17498</strain>
    </source>
</reference>
<proteinExistence type="predicted"/>
<dbReference type="AlphaFoldDB" id="A0A840NC31"/>
<comment type="caution">
    <text evidence="1">The sequence shown here is derived from an EMBL/GenBank/DDBJ whole genome shotgun (WGS) entry which is preliminary data.</text>
</comment>
<sequence length="225" mass="25028">MTVHINLSDCKPYLLSVADAIATLSDEAGFQSGDQARITCGDLTLPSGETVTLTGLFFERGNRHVYTVWLRSSKTCHARYRSELIDFDTTELADAIVDSDVNATLIDGRVIRAVQIAPAKLPYETTDLDWRIVHQTISSAKAEDRCYALPAGFDVPDLVATARELNLLNYSALRDLDNVPFLKVIQGDLLKHNPNSKVVSEQKISDTLSKFGIRHKRARPRRTTI</sequence>
<dbReference type="Proteomes" id="UP000521227">
    <property type="component" value="Unassembled WGS sequence"/>
</dbReference>
<gene>
    <name evidence="1" type="ORF">HNQ36_005222</name>
</gene>
<evidence type="ECO:0000313" key="2">
    <source>
        <dbReference type="Proteomes" id="UP000521227"/>
    </source>
</evidence>
<organism evidence="1 2">
    <name type="scientific">Afipia massiliensis</name>
    <dbReference type="NCBI Taxonomy" id="211460"/>
    <lineage>
        <taxon>Bacteria</taxon>
        <taxon>Pseudomonadati</taxon>
        <taxon>Pseudomonadota</taxon>
        <taxon>Alphaproteobacteria</taxon>
        <taxon>Hyphomicrobiales</taxon>
        <taxon>Nitrobacteraceae</taxon>
        <taxon>Afipia</taxon>
    </lineage>
</organism>
<dbReference type="RefSeq" id="WP_184090651.1">
    <property type="nucleotide sequence ID" value="NZ_JACHIJ010000013.1"/>
</dbReference>